<sequence length="145" mass="16173">MRQIEHRRKGFTLIEVLVVVVILGILATVIVPRIMGRPEEARRTKAMMDIKSIETSLNLYRIDSGSFPSTEQGLSALVEKPTTGVIPRKWRIDGYLKKLPKDPWGGDYIYLSPGSSGDYDLSSYGPDGEKGGEGKFADINSWELE</sequence>
<organism evidence="13">
    <name type="scientific">hydrothermal vent metagenome</name>
    <dbReference type="NCBI Taxonomy" id="652676"/>
    <lineage>
        <taxon>unclassified sequences</taxon>
        <taxon>metagenomes</taxon>
        <taxon>ecological metagenomes</taxon>
    </lineage>
</organism>
<proteinExistence type="inferred from homology"/>
<comment type="similarity">
    <text evidence="2">Belongs to the GSP G family.</text>
</comment>
<feature type="transmembrane region" description="Helical" evidence="11">
    <location>
        <begin position="12"/>
        <end position="35"/>
    </location>
</feature>
<evidence type="ECO:0000313" key="13">
    <source>
        <dbReference type="EMBL" id="VAX22945.1"/>
    </source>
</evidence>
<dbReference type="GO" id="GO:0015627">
    <property type="term" value="C:type II protein secretion system complex"/>
    <property type="evidence" value="ECO:0007669"/>
    <property type="project" value="InterPro"/>
</dbReference>
<keyword evidence="5" id="KW-0488">Methylation</keyword>
<evidence type="ECO:0000256" key="4">
    <source>
        <dbReference type="ARBA" id="ARBA00022475"/>
    </source>
</evidence>
<dbReference type="PANTHER" id="PTHR30093:SF44">
    <property type="entry name" value="TYPE II SECRETION SYSTEM CORE PROTEIN G"/>
    <property type="match status" value="1"/>
</dbReference>
<evidence type="ECO:0000256" key="2">
    <source>
        <dbReference type="ARBA" id="ARBA00009984"/>
    </source>
</evidence>
<evidence type="ECO:0000256" key="9">
    <source>
        <dbReference type="ARBA" id="ARBA00023136"/>
    </source>
</evidence>
<feature type="domain" description="Type II secretion system protein GspG C-terminal" evidence="12">
    <location>
        <begin position="33"/>
        <end position="142"/>
    </location>
</feature>
<reference evidence="13" key="1">
    <citation type="submission" date="2018-06" db="EMBL/GenBank/DDBJ databases">
        <authorList>
            <person name="Zhirakovskaya E."/>
        </authorList>
    </citation>
    <scope>NUCLEOTIDE SEQUENCE</scope>
</reference>
<dbReference type="EMBL" id="UOGB01000256">
    <property type="protein sequence ID" value="VAX22945.1"/>
    <property type="molecule type" value="Genomic_DNA"/>
</dbReference>
<dbReference type="GO" id="GO:0015628">
    <property type="term" value="P:protein secretion by the type II secretion system"/>
    <property type="evidence" value="ECO:0007669"/>
    <property type="project" value="InterPro"/>
</dbReference>
<dbReference type="AlphaFoldDB" id="A0A3B1CUX7"/>
<evidence type="ECO:0000256" key="10">
    <source>
        <dbReference type="SAM" id="MobiDB-lite"/>
    </source>
</evidence>
<gene>
    <name evidence="13" type="ORF">MNBD_NITROSPINAE03-876</name>
</gene>
<dbReference type="SUPFAM" id="SSF54523">
    <property type="entry name" value="Pili subunits"/>
    <property type="match status" value="1"/>
</dbReference>
<evidence type="ECO:0000256" key="6">
    <source>
        <dbReference type="ARBA" id="ARBA00022519"/>
    </source>
</evidence>
<dbReference type="InterPro" id="IPR045584">
    <property type="entry name" value="Pilin-like"/>
</dbReference>
<name>A0A3B1CUX7_9ZZZZ</name>
<dbReference type="Pfam" id="PF08334">
    <property type="entry name" value="T2SSG"/>
    <property type="match status" value="1"/>
</dbReference>
<dbReference type="PANTHER" id="PTHR30093">
    <property type="entry name" value="GENERAL SECRETION PATHWAY PROTEIN G"/>
    <property type="match status" value="1"/>
</dbReference>
<dbReference type="InterPro" id="IPR000983">
    <property type="entry name" value="Bac_GSPG_pilin"/>
</dbReference>
<dbReference type="InterPro" id="IPR010054">
    <property type="entry name" value="Type2_sec_GspG"/>
</dbReference>
<dbReference type="GO" id="GO:0005886">
    <property type="term" value="C:plasma membrane"/>
    <property type="evidence" value="ECO:0007669"/>
    <property type="project" value="UniProtKB-SubCell"/>
</dbReference>
<keyword evidence="8 11" id="KW-1133">Transmembrane helix</keyword>
<protein>
    <recommendedName>
        <fullName evidence="3">Type II secretion system core protein G</fullName>
    </recommendedName>
</protein>
<evidence type="ECO:0000256" key="7">
    <source>
        <dbReference type="ARBA" id="ARBA00022692"/>
    </source>
</evidence>
<feature type="region of interest" description="Disordered" evidence="10">
    <location>
        <begin position="121"/>
        <end position="145"/>
    </location>
</feature>
<dbReference type="NCBIfam" id="TIGR01710">
    <property type="entry name" value="typeII_sec_gspG"/>
    <property type="match status" value="1"/>
</dbReference>
<evidence type="ECO:0000256" key="8">
    <source>
        <dbReference type="ARBA" id="ARBA00022989"/>
    </source>
</evidence>
<evidence type="ECO:0000256" key="11">
    <source>
        <dbReference type="SAM" id="Phobius"/>
    </source>
</evidence>
<dbReference type="Pfam" id="PF07963">
    <property type="entry name" value="N_methyl"/>
    <property type="match status" value="1"/>
</dbReference>
<evidence type="ECO:0000256" key="5">
    <source>
        <dbReference type="ARBA" id="ARBA00022481"/>
    </source>
</evidence>
<feature type="compositionally biased region" description="Basic and acidic residues" evidence="10">
    <location>
        <begin position="127"/>
        <end position="136"/>
    </location>
</feature>
<dbReference type="InterPro" id="IPR013545">
    <property type="entry name" value="T2SS_protein-GspG_C"/>
</dbReference>
<dbReference type="InterPro" id="IPR012902">
    <property type="entry name" value="N_methyl_site"/>
</dbReference>
<keyword evidence="9 11" id="KW-0472">Membrane</keyword>
<dbReference type="PROSITE" id="PS00409">
    <property type="entry name" value="PROKAR_NTER_METHYL"/>
    <property type="match status" value="1"/>
</dbReference>
<comment type="subcellular location">
    <subcellularLocation>
        <location evidence="1">Cell inner membrane</location>
        <topology evidence="1">Single-pass membrane protein</topology>
    </subcellularLocation>
</comment>
<evidence type="ECO:0000256" key="3">
    <source>
        <dbReference type="ARBA" id="ARBA00020042"/>
    </source>
</evidence>
<dbReference type="PRINTS" id="PR00813">
    <property type="entry name" value="BCTERIALGSPG"/>
</dbReference>
<keyword evidence="6" id="KW-0997">Cell inner membrane</keyword>
<dbReference type="NCBIfam" id="TIGR02532">
    <property type="entry name" value="IV_pilin_GFxxxE"/>
    <property type="match status" value="1"/>
</dbReference>
<accession>A0A3B1CUX7</accession>
<keyword evidence="4" id="KW-1003">Cell membrane</keyword>
<dbReference type="Gene3D" id="3.30.700.10">
    <property type="entry name" value="Glycoprotein, Type 4 Pilin"/>
    <property type="match status" value="1"/>
</dbReference>
<evidence type="ECO:0000259" key="12">
    <source>
        <dbReference type="Pfam" id="PF08334"/>
    </source>
</evidence>
<keyword evidence="7 11" id="KW-0812">Transmembrane</keyword>
<evidence type="ECO:0000256" key="1">
    <source>
        <dbReference type="ARBA" id="ARBA00004377"/>
    </source>
</evidence>